<evidence type="ECO:0000313" key="6">
    <source>
        <dbReference type="EMBL" id="KAL1894514.1"/>
    </source>
</evidence>
<name>A0ABR3Z4U6_9PEZI</name>
<keyword evidence="4 5" id="KW-0472">Membrane</keyword>
<evidence type="ECO:0000313" key="7">
    <source>
        <dbReference type="Proteomes" id="UP001583186"/>
    </source>
</evidence>
<accession>A0ABR3Z4U6</accession>
<feature type="transmembrane region" description="Helical" evidence="5">
    <location>
        <begin position="189"/>
        <end position="211"/>
    </location>
</feature>
<organism evidence="6 7">
    <name type="scientific">Sporothrix stenoceras</name>
    <dbReference type="NCBI Taxonomy" id="5173"/>
    <lineage>
        <taxon>Eukaryota</taxon>
        <taxon>Fungi</taxon>
        <taxon>Dikarya</taxon>
        <taxon>Ascomycota</taxon>
        <taxon>Pezizomycotina</taxon>
        <taxon>Sordariomycetes</taxon>
        <taxon>Sordariomycetidae</taxon>
        <taxon>Ophiostomatales</taxon>
        <taxon>Ophiostomataceae</taxon>
        <taxon>Sporothrix</taxon>
    </lineage>
</organism>
<dbReference type="SUPFAM" id="SSF103473">
    <property type="entry name" value="MFS general substrate transporter"/>
    <property type="match status" value="1"/>
</dbReference>
<dbReference type="Gene3D" id="1.20.1720.10">
    <property type="entry name" value="Multidrug resistance protein D"/>
    <property type="match status" value="1"/>
</dbReference>
<feature type="transmembrane region" description="Helical" evidence="5">
    <location>
        <begin position="126"/>
        <end position="151"/>
    </location>
</feature>
<dbReference type="InterPro" id="IPR011701">
    <property type="entry name" value="MFS"/>
</dbReference>
<sequence>MMIGSTLCTATPTSTFAVLLLGRAIQGLGCAGLNVVVRVILLDRVSLRENAKNWSIFSFTAGMSYGVGPVIGALTWAGATYGWATAAVLVPLCVGLLLVAAFIGYEHLMAPGRLFSRMWPRQKSMLPWTLLGSKDIGLLVYINFATGAAMYSLYGPTYAGTQLLYYTPGLGVGVYLSMYFLNGWPRNTFVPLMLGSIVEAVGVGVLAWALYSGHLPAIFGMMALTGAGTGLRLMPASLHAVGFFPQHVATVVSLMAVALPLGGTLALTVMAAVFNNTSGIASSSPLRSVDTLDQLPPEALADVVHRAKMGIVWAYVDCQRRDEGQEGDKGEIGGIQSKS</sequence>
<comment type="subcellular location">
    <subcellularLocation>
        <location evidence="1">Membrane</location>
        <topology evidence="1">Multi-pass membrane protein</topology>
    </subcellularLocation>
</comment>
<evidence type="ECO:0000256" key="5">
    <source>
        <dbReference type="SAM" id="Phobius"/>
    </source>
</evidence>
<reference evidence="6 7" key="1">
    <citation type="journal article" date="2024" name="IMA Fungus">
        <title>IMA Genome - F19 : A genome assembly and annotation guide to empower mycologists, including annotated draft genome sequences of Ceratocystis pirilliformis, Diaporthe australafricana, Fusarium ophioides, Paecilomyces lecythidis, and Sporothrix stenoceras.</title>
        <authorList>
            <person name="Aylward J."/>
            <person name="Wilson A.M."/>
            <person name="Visagie C.M."/>
            <person name="Spraker J."/>
            <person name="Barnes I."/>
            <person name="Buitendag C."/>
            <person name="Ceriani C."/>
            <person name="Del Mar Angel L."/>
            <person name="du Plessis D."/>
            <person name="Fuchs T."/>
            <person name="Gasser K."/>
            <person name="Kramer D."/>
            <person name="Li W."/>
            <person name="Munsamy K."/>
            <person name="Piso A."/>
            <person name="Price J.L."/>
            <person name="Sonnekus B."/>
            <person name="Thomas C."/>
            <person name="van der Nest A."/>
            <person name="van Dijk A."/>
            <person name="van Heerden A."/>
            <person name="van Vuuren N."/>
            <person name="Yilmaz N."/>
            <person name="Duong T.A."/>
            <person name="van der Merwe N.A."/>
            <person name="Wingfield M.J."/>
            <person name="Wingfield B.D."/>
        </authorList>
    </citation>
    <scope>NUCLEOTIDE SEQUENCE [LARGE SCALE GENOMIC DNA]</scope>
    <source>
        <strain evidence="6 7">CMW 5346</strain>
    </source>
</reference>
<proteinExistence type="predicted"/>
<dbReference type="InterPro" id="IPR036259">
    <property type="entry name" value="MFS_trans_sf"/>
</dbReference>
<feature type="transmembrane region" description="Helical" evidence="5">
    <location>
        <begin position="20"/>
        <end position="42"/>
    </location>
</feature>
<dbReference type="EMBL" id="JAWCUI010000032">
    <property type="protein sequence ID" value="KAL1894514.1"/>
    <property type="molecule type" value="Genomic_DNA"/>
</dbReference>
<keyword evidence="3 5" id="KW-1133">Transmembrane helix</keyword>
<dbReference type="PANTHER" id="PTHR23501:SF39">
    <property type="entry name" value="MULTIDRUG TRANSPORTER, PUTATIVE (AFU_ORTHOLOGUE AFUA_1G05010)-RELATED"/>
    <property type="match status" value="1"/>
</dbReference>
<feature type="transmembrane region" description="Helical" evidence="5">
    <location>
        <begin position="83"/>
        <end position="105"/>
    </location>
</feature>
<evidence type="ECO:0000256" key="4">
    <source>
        <dbReference type="ARBA" id="ARBA00023136"/>
    </source>
</evidence>
<keyword evidence="2 5" id="KW-0812">Transmembrane</keyword>
<feature type="transmembrane region" description="Helical" evidence="5">
    <location>
        <begin position="248"/>
        <end position="274"/>
    </location>
</feature>
<gene>
    <name evidence="6" type="ORF">Sste5346_005749</name>
</gene>
<dbReference type="PANTHER" id="PTHR23501">
    <property type="entry name" value="MAJOR FACILITATOR SUPERFAMILY"/>
    <property type="match status" value="1"/>
</dbReference>
<evidence type="ECO:0000256" key="1">
    <source>
        <dbReference type="ARBA" id="ARBA00004141"/>
    </source>
</evidence>
<evidence type="ECO:0000256" key="2">
    <source>
        <dbReference type="ARBA" id="ARBA00022692"/>
    </source>
</evidence>
<comment type="caution">
    <text evidence="6">The sequence shown here is derived from an EMBL/GenBank/DDBJ whole genome shotgun (WGS) entry which is preliminary data.</text>
</comment>
<keyword evidence="7" id="KW-1185">Reference proteome</keyword>
<feature type="transmembrane region" description="Helical" evidence="5">
    <location>
        <begin position="54"/>
        <end position="77"/>
    </location>
</feature>
<dbReference type="Proteomes" id="UP001583186">
    <property type="component" value="Unassembled WGS sequence"/>
</dbReference>
<evidence type="ECO:0008006" key="8">
    <source>
        <dbReference type="Google" id="ProtNLM"/>
    </source>
</evidence>
<evidence type="ECO:0000256" key="3">
    <source>
        <dbReference type="ARBA" id="ARBA00022989"/>
    </source>
</evidence>
<feature type="transmembrane region" description="Helical" evidence="5">
    <location>
        <begin position="163"/>
        <end position="182"/>
    </location>
</feature>
<protein>
    <recommendedName>
        <fullName evidence="8">Major facilitator superfamily (MFS) profile domain-containing protein</fullName>
    </recommendedName>
</protein>
<dbReference type="Pfam" id="PF07690">
    <property type="entry name" value="MFS_1"/>
    <property type="match status" value="1"/>
</dbReference>